<evidence type="ECO:0000313" key="1">
    <source>
        <dbReference type="EMBL" id="MFC3975698.1"/>
    </source>
</evidence>
<accession>A0ABV8EKN7</accession>
<organism evidence="1 2">
    <name type="scientific">Belliella kenyensis</name>
    <dbReference type="NCBI Taxonomy" id="1472724"/>
    <lineage>
        <taxon>Bacteria</taxon>
        <taxon>Pseudomonadati</taxon>
        <taxon>Bacteroidota</taxon>
        <taxon>Cytophagia</taxon>
        <taxon>Cytophagales</taxon>
        <taxon>Cyclobacteriaceae</taxon>
        <taxon>Belliella</taxon>
    </lineage>
</organism>
<proteinExistence type="predicted"/>
<dbReference type="EMBL" id="JBHSAV010000013">
    <property type="protein sequence ID" value="MFC3975698.1"/>
    <property type="molecule type" value="Genomic_DNA"/>
</dbReference>
<gene>
    <name evidence="1" type="ORF">ACFOUP_04880</name>
</gene>
<sequence length="66" mass="7311">MKTLKILLVFLSLILLGYSDDTAPNLMNISANINISVLNQAGENLLDPNQSGSYDPETRLWLFTSL</sequence>
<protein>
    <submittedName>
        <fullName evidence="1">Uncharacterized protein</fullName>
    </submittedName>
</protein>
<reference evidence="2" key="1">
    <citation type="journal article" date="2019" name="Int. J. Syst. Evol. Microbiol.">
        <title>The Global Catalogue of Microorganisms (GCM) 10K type strain sequencing project: providing services to taxonomists for standard genome sequencing and annotation.</title>
        <authorList>
            <consortium name="The Broad Institute Genomics Platform"/>
            <consortium name="The Broad Institute Genome Sequencing Center for Infectious Disease"/>
            <person name="Wu L."/>
            <person name="Ma J."/>
        </authorList>
    </citation>
    <scope>NUCLEOTIDE SEQUENCE [LARGE SCALE GENOMIC DNA]</scope>
    <source>
        <strain evidence="2">CECT 8551</strain>
    </source>
</reference>
<evidence type="ECO:0000313" key="2">
    <source>
        <dbReference type="Proteomes" id="UP001595766"/>
    </source>
</evidence>
<dbReference type="Proteomes" id="UP001595766">
    <property type="component" value="Unassembled WGS sequence"/>
</dbReference>
<keyword evidence="2" id="KW-1185">Reference proteome</keyword>
<comment type="caution">
    <text evidence="1">The sequence shown here is derived from an EMBL/GenBank/DDBJ whole genome shotgun (WGS) entry which is preliminary data.</text>
</comment>
<name>A0ABV8EKN7_9BACT</name>
<dbReference type="RefSeq" id="WP_241297197.1">
    <property type="nucleotide sequence ID" value="NZ_JAKZGR010000018.1"/>
</dbReference>